<feature type="transmembrane region" description="Helical" evidence="1">
    <location>
        <begin position="193"/>
        <end position="211"/>
    </location>
</feature>
<evidence type="ECO:0000256" key="1">
    <source>
        <dbReference type="SAM" id="Phobius"/>
    </source>
</evidence>
<dbReference type="KEGG" id="ncon:LC1Nh_0193"/>
<protein>
    <submittedName>
        <fullName evidence="2">Integral membrane protein</fullName>
    </submittedName>
</protein>
<name>A0A5Q0UEX2_9ARCH</name>
<feature type="transmembrane region" description="Helical" evidence="1">
    <location>
        <begin position="129"/>
        <end position="151"/>
    </location>
</feature>
<evidence type="ECO:0000313" key="2">
    <source>
        <dbReference type="EMBL" id="QGA80098.1"/>
    </source>
</evidence>
<dbReference type="Pfam" id="PF01944">
    <property type="entry name" value="SpoIIM"/>
    <property type="match status" value="1"/>
</dbReference>
<reference evidence="3" key="1">
    <citation type="submission" date="2019-05" db="EMBL/GenBank/DDBJ databases">
        <title>Candidatus Nanohalobium constans, a novel model system to study the DPANN nano-sized archaea: genomic and physiological characterization of a nanoarchaeon co-cultured with its chitinotrophic host.</title>
        <authorList>
            <person name="La Cono V."/>
            <person name="Arcadi E."/>
            <person name="Crisafi F."/>
            <person name="Denaro R."/>
            <person name="La Spada G."/>
            <person name="Messina E."/>
            <person name="Smedile F."/>
            <person name="Toshchakov S.V."/>
            <person name="Shevchenko M.A."/>
            <person name="Golyshin P.N."/>
            <person name="Golyshina O.V."/>
            <person name="Ferrer M."/>
            <person name="Rohde M."/>
            <person name="Mushegian A."/>
            <person name="Sorokin D.Y."/>
            <person name="Giuliano L."/>
            <person name="Yakimov M.M."/>
        </authorList>
    </citation>
    <scope>NUCLEOTIDE SEQUENCE [LARGE SCALE GENOMIC DNA]</scope>
    <source>
        <strain evidence="3">LC1Nh</strain>
    </source>
</reference>
<dbReference type="InterPro" id="IPR002798">
    <property type="entry name" value="SpoIIM-like"/>
</dbReference>
<feature type="transmembrane region" description="Helical" evidence="1">
    <location>
        <begin position="15"/>
        <end position="33"/>
    </location>
</feature>
<feature type="transmembrane region" description="Helical" evidence="1">
    <location>
        <begin position="223"/>
        <end position="240"/>
    </location>
</feature>
<keyword evidence="1" id="KW-0812">Transmembrane</keyword>
<keyword evidence="1" id="KW-1133">Transmembrane helix</keyword>
<dbReference type="EMBL" id="CP040089">
    <property type="protein sequence ID" value="QGA80098.1"/>
    <property type="molecule type" value="Genomic_DNA"/>
</dbReference>
<accession>A0A5Q0UEX2</accession>
<proteinExistence type="predicted"/>
<gene>
    <name evidence="2" type="ORF">LC1Nh_0193</name>
</gene>
<organism evidence="2 3">
    <name type="scientific">Candidatus Nanohalobium constans</name>
    <dbReference type="NCBI Taxonomy" id="2565781"/>
    <lineage>
        <taxon>Archaea</taxon>
        <taxon>Candidatus Nanohalarchaeota</taxon>
        <taxon>Candidatus Nanohalobia</taxon>
        <taxon>Candidatus Nanohalobiales</taxon>
        <taxon>Candidatus Nanohalobiaceae</taxon>
        <taxon>Candidatus Nanohalobium</taxon>
    </lineage>
</organism>
<dbReference type="Proteomes" id="UP000377803">
    <property type="component" value="Chromosome"/>
</dbReference>
<evidence type="ECO:0000313" key="3">
    <source>
        <dbReference type="Proteomes" id="UP000377803"/>
    </source>
</evidence>
<keyword evidence="1" id="KW-0472">Membrane</keyword>
<keyword evidence="3" id="KW-1185">Reference proteome</keyword>
<sequence>MLPELILREEQADNFPLLFVLGVVSSAAGFFAAKALFPSEVSVLSVVFASIPLVYPLATKFLEDEKAEGESYLEEIKIYLSLFAGEAVGFTMIGLSRPDMLTLQAQVAGISGMATQPVSFMSIFMNNMMVFFGILAVSAVIGSAGAFILVWNASVLGKFFASLLSRLDGIEVLTGSSQAATPIAYIPHATLEMTGFILAGISGSMISAAVYREHFDWETWDHLVKLVLIGFACILAGALLETA</sequence>
<dbReference type="AlphaFoldDB" id="A0A5Q0UEX2"/>